<dbReference type="NCBIfam" id="TIGR01787">
    <property type="entry name" value="squalene_cyclas"/>
    <property type="match status" value="1"/>
</dbReference>
<evidence type="ECO:0000259" key="9">
    <source>
        <dbReference type="Pfam" id="PF13249"/>
    </source>
</evidence>
<evidence type="ECO:0000313" key="11">
    <source>
        <dbReference type="Proteomes" id="UP000033140"/>
    </source>
</evidence>
<dbReference type="GO" id="GO:0016104">
    <property type="term" value="P:triterpenoid biosynthetic process"/>
    <property type="evidence" value="ECO:0007669"/>
    <property type="project" value="InterPro"/>
</dbReference>
<keyword evidence="2" id="KW-0444">Lipid biosynthesis</keyword>
<dbReference type="InterPro" id="IPR018333">
    <property type="entry name" value="Squalene_cyclase"/>
</dbReference>
<organism evidence="10 11">
    <name type="scientific">Saitoella complicata (strain BCRC 22490 / CBS 7301 / JCM 7358 / NBRC 10748 / NRRL Y-17804)</name>
    <dbReference type="NCBI Taxonomy" id="698492"/>
    <lineage>
        <taxon>Eukaryota</taxon>
        <taxon>Fungi</taxon>
        <taxon>Dikarya</taxon>
        <taxon>Ascomycota</taxon>
        <taxon>Taphrinomycotina</taxon>
        <taxon>Taphrinomycotina incertae sedis</taxon>
        <taxon>Saitoella</taxon>
    </lineage>
</organism>
<reference evidence="10 11" key="1">
    <citation type="journal article" date="2011" name="J. Gen. Appl. Microbiol.">
        <title>Draft genome sequencing of the enigmatic yeast Saitoella complicata.</title>
        <authorList>
            <person name="Nishida H."/>
            <person name="Hamamoto M."/>
            <person name="Sugiyama J."/>
        </authorList>
    </citation>
    <scope>NUCLEOTIDE SEQUENCE [LARGE SCALE GENOMIC DNA]</scope>
    <source>
        <strain evidence="10 11">NRRL Y-17804</strain>
    </source>
</reference>
<keyword evidence="5" id="KW-0443">Lipid metabolism</keyword>
<accession>A0A0E9NEV1</accession>
<gene>
    <name evidence="10" type="ORF">G7K_2545-t1</name>
</gene>
<dbReference type="EC" id="5.4.99.-" evidence="7"/>
<feature type="domain" description="Squalene cyclase C-terminal" evidence="8">
    <location>
        <begin position="487"/>
        <end position="817"/>
    </location>
</feature>
<evidence type="ECO:0000313" key="10">
    <source>
        <dbReference type="EMBL" id="GAO48372.1"/>
    </source>
</evidence>
<dbReference type="SUPFAM" id="SSF48239">
    <property type="entry name" value="Terpenoid cyclases/Protein prenyltransferases"/>
    <property type="match status" value="2"/>
</dbReference>
<reference evidence="10 11" key="2">
    <citation type="journal article" date="2014" name="J. Gen. Appl. Microbiol.">
        <title>The early diverging ascomycetous budding yeast Saitoella complicata has three histone deacetylases belonging to the Clr6, Hos2, and Rpd3 lineages.</title>
        <authorList>
            <person name="Nishida H."/>
            <person name="Matsumoto T."/>
            <person name="Kondo S."/>
            <person name="Hamamoto M."/>
            <person name="Yoshikawa H."/>
        </authorList>
    </citation>
    <scope>NUCLEOTIDE SEQUENCE [LARGE SCALE GENOMIC DNA]</scope>
    <source>
        <strain evidence="10 11">NRRL Y-17804</strain>
    </source>
</reference>
<dbReference type="PANTHER" id="PTHR11764:SF20">
    <property type="entry name" value="LANOSTEROL SYNTHASE"/>
    <property type="match status" value="1"/>
</dbReference>
<dbReference type="EMBL" id="BACD03000014">
    <property type="protein sequence ID" value="GAO48372.1"/>
    <property type="molecule type" value="Genomic_DNA"/>
</dbReference>
<evidence type="ECO:0000256" key="1">
    <source>
        <dbReference type="ARBA" id="ARBA00009755"/>
    </source>
</evidence>
<dbReference type="GO" id="GO:0000250">
    <property type="term" value="F:lanosterol synthase activity"/>
    <property type="evidence" value="ECO:0007669"/>
    <property type="project" value="TreeGrafter"/>
</dbReference>
<dbReference type="GO" id="GO:0006696">
    <property type="term" value="P:ergosterol biosynthetic process"/>
    <property type="evidence" value="ECO:0007669"/>
    <property type="project" value="TreeGrafter"/>
</dbReference>
<dbReference type="PANTHER" id="PTHR11764">
    <property type="entry name" value="TERPENE CYCLASE/MUTASE FAMILY MEMBER"/>
    <property type="match status" value="1"/>
</dbReference>
<dbReference type="PROSITE" id="PS01074">
    <property type="entry name" value="TERPENE_SYNTHASES"/>
    <property type="match status" value="1"/>
</dbReference>
<evidence type="ECO:0000259" key="8">
    <source>
        <dbReference type="Pfam" id="PF13243"/>
    </source>
</evidence>
<dbReference type="FunFam" id="1.50.10.20:FF:000002">
    <property type="entry name" value="Terpene cyclase/mutase family member"/>
    <property type="match status" value="1"/>
</dbReference>
<feature type="domain" description="Squalene cyclase N-terminal" evidence="9">
    <location>
        <begin position="182"/>
        <end position="435"/>
    </location>
</feature>
<dbReference type="InterPro" id="IPR008930">
    <property type="entry name" value="Terpenoid_cyclase/PrenylTrfase"/>
</dbReference>
<evidence type="ECO:0000256" key="4">
    <source>
        <dbReference type="ARBA" id="ARBA00022955"/>
    </source>
</evidence>
<dbReference type="CDD" id="cd02892">
    <property type="entry name" value="SQCY_1"/>
    <property type="match status" value="1"/>
</dbReference>
<evidence type="ECO:0000256" key="6">
    <source>
        <dbReference type="ARBA" id="ARBA00023235"/>
    </source>
</evidence>
<dbReference type="OMA" id="CWARQTI"/>
<dbReference type="FunFam" id="1.50.10.20:FF:000003">
    <property type="entry name" value="Terpene cyclase/mutase family member"/>
    <property type="match status" value="1"/>
</dbReference>
<reference evidence="10 11" key="3">
    <citation type="journal article" date="2015" name="Genome Announc.">
        <title>Draft Genome Sequence of the Archiascomycetous Yeast Saitoella complicata.</title>
        <authorList>
            <person name="Yamauchi K."/>
            <person name="Kondo S."/>
            <person name="Hamamoto M."/>
            <person name="Takahashi Y."/>
            <person name="Ogura Y."/>
            <person name="Hayashi T."/>
            <person name="Nishida H."/>
        </authorList>
    </citation>
    <scope>NUCLEOTIDE SEQUENCE [LARGE SCALE GENOMIC DNA]</scope>
    <source>
        <strain evidence="10 11">NRRL Y-17804</strain>
    </source>
</reference>
<comment type="caution">
    <text evidence="10">The sequence shown here is derived from an EMBL/GenBank/DDBJ whole genome shotgun (WGS) entry which is preliminary data.</text>
</comment>
<dbReference type="Pfam" id="PF13249">
    <property type="entry name" value="SQHop_cyclase_N"/>
    <property type="match status" value="1"/>
</dbReference>
<dbReference type="InterPro" id="IPR002365">
    <property type="entry name" value="Terpene_synthase_CS"/>
</dbReference>
<sequence>MFKLDESMRRDQRISVEPRRGLDRAEYVYDVPGCVAIANSNVARTLFDGTFTTKLFQQTSAPVLHARLGYVPRSETRAPKQVCRVLPCIRCTHLGTHLGTRTAGCMMTHKRKDHCVEHTDLRRWRLHVDHGRQTWHYLRTDAEVDTWPQTTSDKYHLGLPTDLPTQPQASSPLQCAKNGYNFFKELQLEDGHWGCEYGGPMFLIPGVVVTMYVTHTPIPDGWAKEITRYLVNRANPDDGGWGLHIEGHSTVFGTSLNYVALRILGMDAEHPVCVKARGLLHKLGGAIGNPHWGKFWLAVLGCYGWEGMNPVPPELWLLPEWLPLHPWRWWIHTRAVYLPMGYLYAERFTHPLDDLTRSLREELYVQPYESINFSKHRNTIAPVDLYAPHTRLLDVANNLLTGWVKYVRPKWLHTYAQNHAYSLIQHEDENTDYLCVGPVNNVMQALAVYHREGPSSYAFKRHVERFADFMWVSGEGMMMNGTNGVQLWDTAFAVQAAVEAGLAEEKGCRESLLRALEFLDDCQIKENCREQDKCYRQQRKGAWPFSTRHQGYTVSDCTAEGLKAVLMLQNLPSYPKLISDRRLCDAIDVLLTMQNADGGFASYEPIRGPYWLEKINPAEVFGKIMIEYSYPECSTAVLTALSLFRKRHPEYRAKEIQKTIDGIVRYLHNEQREDGSWYGAWGICFTYASMFATESLASVGLKYENSETQRKACEFLLDRQMDDGGWGETYKSCEMGVYSQHEKSQVVQTAWALLALMQAGCPDKEAIKRGMKLIMERQQPNGEWLQESIEGVFNKNCMISYPNYKLYFPIKAVGMYAHLCGDSLDE</sequence>
<name>A0A0E9NEV1_SAICN</name>
<dbReference type="InterPro" id="IPR032697">
    <property type="entry name" value="SQ_cyclase_N"/>
</dbReference>
<dbReference type="AlphaFoldDB" id="A0A0E9NEV1"/>
<comment type="similarity">
    <text evidence="1 7">Belongs to the terpene cyclase/mutase family.</text>
</comment>
<dbReference type="Gene3D" id="6.20.120.20">
    <property type="match status" value="1"/>
</dbReference>
<dbReference type="InterPro" id="IPR032696">
    <property type="entry name" value="SQ_cyclase_C"/>
</dbReference>
<keyword evidence="6 7" id="KW-0413">Isomerase</keyword>
<dbReference type="STRING" id="698492.A0A0E9NEV1"/>
<evidence type="ECO:0000256" key="3">
    <source>
        <dbReference type="ARBA" id="ARBA00022737"/>
    </source>
</evidence>
<keyword evidence="3" id="KW-0677">Repeat</keyword>
<dbReference type="Gene3D" id="1.50.10.20">
    <property type="match status" value="2"/>
</dbReference>
<keyword evidence="4" id="KW-0752">Steroid biosynthesis</keyword>
<keyword evidence="11" id="KW-1185">Reference proteome</keyword>
<dbReference type="SFLD" id="SFLDG01016">
    <property type="entry name" value="Prenyltransferase_Like_2"/>
    <property type="match status" value="1"/>
</dbReference>
<evidence type="ECO:0000256" key="5">
    <source>
        <dbReference type="ARBA" id="ARBA00023098"/>
    </source>
</evidence>
<evidence type="ECO:0000256" key="2">
    <source>
        <dbReference type="ARBA" id="ARBA00022516"/>
    </source>
</evidence>
<proteinExistence type="inferred from homology"/>
<evidence type="ECO:0000256" key="7">
    <source>
        <dbReference type="RuleBase" id="RU362003"/>
    </source>
</evidence>
<dbReference type="Proteomes" id="UP000033140">
    <property type="component" value="Unassembled WGS sequence"/>
</dbReference>
<protein>
    <recommendedName>
        <fullName evidence="7">Terpene cyclase/mutase family member</fullName>
        <ecNumber evidence="7">5.4.99.-</ecNumber>
    </recommendedName>
</protein>
<dbReference type="Pfam" id="PF13243">
    <property type="entry name" value="SQHop_cyclase_C"/>
    <property type="match status" value="1"/>
</dbReference>
<dbReference type="GO" id="GO:0005811">
    <property type="term" value="C:lipid droplet"/>
    <property type="evidence" value="ECO:0007669"/>
    <property type="project" value="InterPro"/>
</dbReference>